<reference evidence="1" key="1">
    <citation type="submission" date="2022-12" db="EMBL/GenBank/DDBJ databases">
        <title>Genome Sequence of Lasiodiplodia mahajangana.</title>
        <authorList>
            <person name="Buettner E."/>
        </authorList>
    </citation>
    <scope>NUCLEOTIDE SEQUENCE</scope>
    <source>
        <strain evidence="1">VT137</strain>
    </source>
</reference>
<accession>A0ACC2JPJ3</accession>
<organism evidence="1 2">
    <name type="scientific">Lasiodiplodia mahajangana</name>
    <dbReference type="NCBI Taxonomy" id="1108764"/>
    <lineage>
        <taxon>Eukaryota</taxon>
        <taxon>Fungi</taxon>
        <taxon>Dikarya</taxon>
        <taxon>Ascomycota</taxon>
        <taxon>Pezizomycotina</taxon>
        <taxon>Dothideomycetes</taxon>
        <taxon>Dothideomycetes incertae sedis</taxon>
        <taxon>Botryosphaeriales</taxon>
        <taxon>Botryosphaeriaceae</taxon>
        <taxon>Lasiodiplodia</taxon>
    </lineage>
</organism>
<comment type="caution">
    <text evidence="1">The sequence shown here is derived from an EMBL/GenBank/DDBJ whole genome shotgun (WGS) entry which is preliminary data.</text>
</comment>
<dbReference type="Proteomes" id="UP001153332">
    <property type="component" value="Unassembled WGS sequence"/>
</dbReference>
<proteinExistence type="predicted"/>
<evidence type="ECO:0000313" key="1">
    <source>
        <dbReference type="EMBL" id="KAJ8129409.1"/>
    </source>
</evidence>
<keyword evidence="2" id="KW-1185">Reference proteome</keyword>
<evidence type="ECO:0000313" key="2">
    <source>
        <dbReference type="Proteomes" id="UP001153332"/>
    </source>
</evidence>
<name>A0ACC2JPJ3_9PEZI</name>
<sequence length="339" mass="37042">MASSPPHSYSPAGSPPYPSHSQLPSKKRTSAATDLSIQPPSLKRRKASTMSVASAGSAHPLRQTSFPPDETAARGYSPSYRRSPSVDTMSLVSGSQVSAAPVKKKRGRKSKAELASEAAAAAVREGTPSLVNGRAATVISTASGNIAKDGDGEGGREGDNDGSFELPENMASRSAARTKEQIEEEKELVALLKSQMDAVQFDRYEVWHRQSIKPQDVKRHINSVTSQSCPTNVHQMMQVVCKMYLGDIVEAARDIQQEWIELGEKQTDLPDDKLEPSNELSKYRRQAPLRPDHLREAYRRRKAASENGGALGSLMVWNQQTQNGTERFAVRAGGRRVFK</sequence>
<gene>
    <name evidence="1" type="ORF">O1611_g4223</name>
</gene>
<dbReference type="EMBL" id="JAPUUL010000772">
    <property type="protein sequence ID" value="KAJ8129409.1"/>
    <property type="molecule type" value="Genomic_DNA"/>
</dbReference>
<protein>
    <submittedName>
        <fullName evidence="1">Uncharacterized protein</fullName>
    </submittedName>
</protein>